<feature type="transmembrane region" description="Helical" evidence="6">
    <location>
        <begin position="387"/>
        <end position="404"/>
    </location>
</feature>
<dbReference type="InterPro" id="IPR004840">
    <property type="entry name" value="Amino_acid_permease_CS"/>
</dbReference>
<dbReference type="GO" id="GO:0016020">
    <property type="term" value="C:membrane"/>
    <property type="evidence" value="ECO:0007669"/>
    <property type="project" value="UniProtKB-SubCell"/>
</dbReference>
<keyword evidence="4 6" id="KW-1133">Transmembrane helix</keyword>
<evidence type="ECO:0000256" key="6">
    <source>
        <dbReference type="SAM" id="Phobius"/>
    </source>
</evidence>
<sequence>MADSKDDIVVSEAAVVGEEKDEVQLARMGYKQELRRDLSLLQNFGFSFSIMSVITGMASLFAYGLTTGGPAVMVWGWLIVSFFTLSVGLSMAEICSSHPTSGGPYYWAAMLSPPKYAPIASWICGWFNLLGQFSGTTGINYACANFISTVSTLGTGYAPSPGRTLGIYAAITVAQGLFNTFGVRFLGYVNNFSVWWHALGTTSIVIAVLIKAPTHQSAKFVFATFIDGTGVDGGVGWSQRASPAYVAVIGILLAQYTLTGYDASAHMSEETHNAAKAGPIGIIMALSVSVTLGWFIILGLLFSIQDYETTVASSTGQPITQIFLDTVGEKGAIALMVIIVVCMFMCGIFAITANSRMMYAFARDGGMPGSAFFHQVDDRWRSPIRTVWLACTLSFLLGLPSLGSSVALSAATSICTIGLYISYGIPIALRLFYSSHFQRGPFHLGPFSLPCAAVAVIWICFITIVLLLPELNPVNSQTLNYAIVAVGIVLVYALGYWVVSARRWFRGPVRQVDQVEAESRGVDDTNGTITVRTEVQKERESLP</sequence>
<feature type="transmembrane region" description="Helical" evidence="6">
    <location>
        <begin position="479"/>
        <end position="499"/>
    </location>
</feature>
<dbReference type="GO" id="GO:0006865">
    <property type="term" value="P:amino acid transport"/>
    <property type="evidence" value="ECO:0007669"/>
    <property type="project" value="InterPro"/>
</dbReference>
<feature type="transmembrane region" description="Helical" evidence="6">
    <location>
        <begin position="139"/>
        <end position="158"/>
    </location>
</feature>
<dbReference type="PROSITE" id="PS00218">
    <property type="entry name" value="AMINO_ACID_PERMEASE_1"/>
    <property type="match status" value="1"/>
</dbReference>
<feature type="transmembrane region" description="Helical" evidence="6">
    <location>
        <begin position="282"/>
        <end position="304"/>
    </location>
</feature>
<feature type="transmembrane region" description="Helical" evidence="6">
    <location>
        <begin position="444"/>
        <end position="467"/>
    </location>
</feature>
<reference evidence="8" key="1">
    <citation type="journal article" date="2012" name="Science">
        <title>The Paleozoic origin of enzymatic lignin decomposition reconstructed from 31 fungal genomes.</title>
        <authorList>
            <person name="Floudas D."/>
            <person name="Binder M."/>
            <person name="Riley R."/>
            <person name="Barry K."/>
            <person name="Blanchette R.A."/>
            <person name="Henrissat B."/>
            <person name="Martinez A.T."/>
            <person name="Otillar R."/>
            <person name="Spatafora J.W."/>
            <person name="Yadav J.S."/>
            <person name="Aerts A."/>
            <person name="Benoit I."/>
            <person name="Boyd A."/>
            <person name="Carlson A."/>
            <person name="Copeland A."/>
            <person name="Coutinho P.M."/>
            <person name="de Vries R.P."/>
            <person name="Ferreira P."/>
            <person name="Findley K."/>
            <person name="Foster B."/>
            <person name="Gaskell J."/>
            <person name="Glotzer D."/>
            <person name="Gorecki P."/>
            <person name="Heitman J."/>
            <person name="Hesse C."/>
            <person name="Hori C."/>
            <person name="Igarashi K."/>
            <person name="Jurgens J.A."/>
            <person name="Kallen N."/>
            <person name="Kersten P."/>
            <person name="Kohler A."/>
            <person name="Kuees U."/>
            <person name="Kumar T.K.A."/>
            <person name="Kuo A."/>
            <person name="LaButti K."/>
            <person name="Larrondo L.F."/>
            <person name="Lindquist E."/>
            <person name="Ling A."/>
            <person name="Lombard V."/>
            <person name="Lucas S."/>
            <person name="Lundell T."/>
            <person name="Martin R."/>
            <person name="McLaughlin D.J."/>
            <person name="Morgenstern I."/>
            <person name="Morin E."/>
            <person name="Murat C."/>
            <person name="Nagy L.G."/>
            <person name="Nolan M."/>
            <person name="Ohm R.A."/>
            <person name="Patyshakuliyeva A."/>
            <person name="Rokas A."/>
            <person name="Ruiz-Duenas F.J."/>
            <person name="Sabat G."/>
            <person name="Salamov A."/>
            <person name="Samejima M."/>
            <person name="Schmutz J."/>
            <person name="Slot J.C."/>
            <person name="St John F."/>
            <person name="Stenlid J."/>
            <person name="Sun H."/>
            <person name="Sun S."/>
            <person name="Syed K."/>
            <person name="Tsang A."/>
            <person name="Wiebenga A."/>
            <person name="Young D."/>
            <person name="Pisabarro A."/>
            <person name="Eastwood D.C."/>
            <person name="Martin F."/>
            <person name="Cullen D."/>
            <person name="Grigoriev I.V."/>
            <person name="Hibbett D.S."/>
        </authorList>
    </citation>
    <scope>NUCLEOTIDE SEQUENCE [LARGE SCALE GENOMIC DNA]</scope>
    <source>
        <strain evidence="8">FP-91666</strain>
    </source>
</reference>
<dbReference type="AlphaFoldDB" id="R7RYP3"/>
<dbReference type="OrthoDB" id="3900342at2759"/>
<dbReference type="EMBL" id="JH687400">
    <property type="protein sequence ID" value="EIM79943.1"/>
    <property type="molecule type" value="Genomic_DNA"/>
</dbReference>
<feature type="transmembrane region" description="Helical" evidence="6">
    <location>
        <begin position="410"/>
        <end position="432"/>
    </location>
</feature>
<dbReference type="Gene3D" id="1.20.1740.10">
    <property type="entry name" value="Amino acid/polyamine transporter I"/>
    <property type="match status" value="1"/>
</dbReference>
<dbReference type="PANTHER" id="PTHR45649">
    <property type="entry name" value="AMINO-ACID PERMEASE BAT1"/>
    <property type="match status" value="1"/>
</dbReference>
<evidence type="ECO:0000313" key="7">
    <source>
        <dbReference type="EMBL" id="EIM79943.1"/>
    </source>
</evidence>
<evidence type="ECO:0000256" key="1">
    <source>
        <dbReference type="ARBA" id="ARBA00004141"/>
    </source>
</evidence>
<feature type="transmembrane region" description="Helical" evidence="6">
    <location>
        <begin position="75"/>
        <end position="95"/>
    </location>
</feature>
<feature type="transmembrane region" description="Helical" evidence="6">
    <location>
        <begin position="165"/>
        <end position="186"/>
    </location>
</feature>
<name>R7RYP3_STEHR</name>
<evidence type="ECO:0000313" key="8">
    <source>
        <dbReference type="Proteomes" id="UP000053927"/>
    </source>
</evidence>
<evidence type="ECO:0000256" key="3">
    <source>
        <dbReference type="ARBA" id="ARBA00022692"/>
    </source>
</evidence>
<comment type="subcellular location">
    <subcellularLocation>
        <location evidence="1">Membrane</location>
        <topology evidence="1">Multi-pass membrane protein</topology>
    </subcellularLocation>
</comment>
<dbReference type="PANTHER" id="PTHR45649:SF26">
    <property type="entry name" value="OS04G0435100 PROTEIN"/>
    <property type="match status" value="1"/>
</dbReference>
<dbReference type="KEGG" id="shs:STEHIDRAFT_163198"/>
<evidence type="ECO:0000256" key="2">
    <source>
        <dbReference type="ARBA" id="ARBA00022448"/>
    </source>
</evidence>
<gene>
    <name evidence="7" type="ORF">STEHIDRAFT_163198</name>
</gene>
<organism evidence="7 8">
    <name type="scientific">Stereum hirsutum (strain FP-91666)</name>
    <name type="common">White-rot fungus</name>
    <dbReference type="NCBI Taxonomy" id="721885"/>
    <lineage>
        <taxon>Eukaryota</taxon>
        <taxon>Fungi</taxon>
        <taxon>Dikarya</taxon>
        <taxon>Basidiomycota</taxon>
        <taxon>Agaricomycotina</taxon>
        <taxon>Agaricomycetes</taxon>
        <taxon>Russulales</taxon>
        <taxon>Stereaceae</taxon>
        <taxon>Stereum</taxon>
    </lineage>
</organism>
<accession>R7RYP3</accession>
<dbReference type="GeneID" id="18802249"/>
<dbReference type="eggNOG" id="KOG1289">
    <property type="taxonomic scope" value="Eukaryota"/>
</dbReference>
<dbReference type="PIRSF" id="PIRSF006060">
    <property type="entry name" value="AA_transporter"/>
    <property type="match status" value="1"/>
</dbReference>
<feature type="transmembrane region" description="Helical" evidence="6">
    <location>
        <begin position="40"/>
        <end position="63"/>
    </location>
</feature>
<keyword evidence="3 6" id="KW-0812">Transmembrane</keyword>
<dbReference type="OMA" id="IWICFIT"/>
<dbReference type="Pfam" id="PF13520">
    <property type="entry name" value="AA_permease_2"/>
    <property type="match status" value="1"/>
</dbReference>
<evidence type="ECO:0000256" key="4">
    <source>
        <dbReference type="ARBA" id="ARBA00022989"/>
    </source>
</evidence>
<proteinExistence type="predicted"/>
<protein>
    <submittedName>
        <fullName evidence="7">APC amino acid permease</fullName>
    </submittedName>
</protein>
<feature type="transmembrane region" description="Helical" evidence="6">
    <location>
        <begin position="192"/>
        <end position="210"/>
    </location>
</feature>
<keyword evidence="8" id="KW-1185">Reference proteome</keyword>
<dbReference type="RefSeq" id="XP_007310932.1">
    <property type="nucleotide sequence ID" value="XM_007310870.1"/>
</dbReference>
<feature type="transmembrane region" description="Helical" evidence="6">
    <location>
        <begin position="332"/>
        <end position="353"/>
    </location>
</feature>
<dbReference type="GO" id="GO:0022857">
    <property type="term" value="F:transmembrane transporter activity"/>
    <property type="evidence" value="ECO:0007669"/>
    <property type="project" value="InterPro"/>
</dbReference>
<dbReference type="Proteomes" id="UP000053927">
    <property type="component" value="Unassembled WGS sequence"/>
</dbReference>
<keyword evidence="5 6" id="KW-0472">Membrane</keyword>
<evidence type="ECO:0000256" key="5">
    <source>
        <dbReference type="ARBA" id="ARBA00023136"/>
    </source>
</evidence>
<dbReference type="InterPro" id="IPR002293">
    <property type="entry name" value="AA/rel_permease1"/>
</dbReference>
<feature type="transmembrane region" description="Helical" evidence="6">
    <location>
        <begin position="116"/>
        <end position="133"/>
    </location>
</feature>
<keyword evidence="2" id="KW-0813">Transport</keyword>